<accession>G9WY67</accession>
<dbReference type="AlphaFoldDB" id="G9WY67"/>
<feature type="domain" description="ABC transmembrane type-1" evidence="11">
    <location>
        <begin position="16"/>
        <end position="293"/>
    </location>
</feature>
<gene>
    <name evidence="12" type="ORF">HMPREF9629_01118</name>
</gene>
<evidence type="ECO:0000256" key="9">
    <source>
        <dbReference type="SAM" id="Phobius"/>
    </source>
</evidence>
<dbReference type="InterPro" id="IPR017871">
    <property type="entry name" value="ABC_transporter-like_CS"/>
</dbReference>
<evidence type="ECO:0000256" key="5">
    <source>
        <dbReference type="ARBA" id="ARBA00022741"/>
    </source>
</evidence>
<protein>
    <recommendedName>
        <fullName evidence="14">ABC transporter transmembrane region</fullName>
    </recommendedName>
</protein>
<dbReference type="PANTHER" id="PTHR43394:SF1">
    <property type="entry name" value="ATP-BINDING CASSETTE SUB-FAMILY B MEMBER 10, MITOCHONDRIAL"/>
    <property type="match status" value="1"/>
</dbReference>
<keyword evidence="3" id="KW-1003">Cell membrane</keyword>
<keyword evidence="6" id="KW-0067">ATP-binding</keyword>
<keyword evidence="8 9" id="KW-0472">Membrane</keyword>
<feature type="transmembrane region" description="Helical" evidence="9">
    <location>
        <begin position="234"/>
        <end position="255"/>
    </location>
</feature>
<evidence type="ECO:0000256" key="6">
    <source>
        <dbReference type="ARBA" id="ARBA00022840"/>
    </source>
</evidence>
<dbReference type="GO" id="GO:0005524">
    <property type="term" value="F:ATP binding"/>
    <property type="evidence" value="ECO:0007669"/>
    <property type="project" value="UniProtKB-KW"/>
</dbReference>
<dbReference type="InterPro" id="IPR036640">
    <property type="entry name" value="ABC1_TM_sf"/>
</dbReference>
<evidence type="ECO:0000259" key="10">
    <source>
        <dbReference type="PROSITE" id="PS50893"/>
    </source>
</evidence>
<dbReference type="SMART" id="SM00382">
    <property type="entry name" value="AAA"/>
    <property type="match status" value="1"/>
</dbReference>
<feature type="transmembrane region" description="Helical" evidence="9">
    <location>
        <begin position="134"/>
        <end position="151"/>
    </location>
</feature>
<keyword evidence="2" id="KW-0813">Transport</keyword>
<dbReference type="PANTHER" id="PTHR43394">
    <property type="entry name" value="ATP-DEPENDENT PERMEASE MDL1, MITOCHONDRIAL"/>
    <property type="match status" value="1"/>
</dbReference>
<feature type="transmembrane region" description="Helical" evidence="9">
    <location>
        <begin position="57"/>
        <end position="78"/>
    </location>
</feature>
<dbReference type="GO" id="GO:0005886">
    <property type="term" value="C:plasma membrane"/>
    <property type="evidence" value="ECO:0007669"/>
    <property type="project" value="UniProtKB-SubCell"/>
</dbReference>
<dbReference type="Pfam" id="PF00005">
    <property type="entry name" value="ABC_tran"/>
    <property type="match status" value="1"/>
</dbReference>
<evidence type="ECO:0000256" key="1">
    <source>
        <dbReference type="ARBA" id="ARBA00004651"/>
    </source>
</evidence>
<feature type="domain" description="ABC transporter" evidence="10">
    <location>
        <begin position="331"/>
        <end position="567"/>
    </location>
</feature>
<sequence>MLSLLKSLREYKKEAILAPFFVSLEVFLEIFIPYLMANIIDIGIKNSNLPYVIKLGIVLLVMAGFSLFFGILAGRYAAISGAGLSKNIRHDIFYNVQNFSFKNIDKFSSSSLVTRLTTDISNVQMAYMMGVRTVARSPIMIIMALIMSMRINLKISLIFLISVPILGIVLISIAKLAHPYFIKVFKNYDVLNNTVSENINAQRVVKSFVREDYENQKFKNLSKNIYDLFIKAELLVASVLPATQVVIYTVIILILLNGGTSIIVGDMTTGQLTSIIVYALQILTSVITLSIVFILMIIAESSIERINEVLNEKTTMENPKNGEKFVKDGSIEFKDVSFSYSDNMQHLSLKNINLKIESGQTIGIIGATGSSKSTLVHLIPRLYDVTQGEILVGGVNVKNYDLEKLRDSVSMVLQKNTLFTGTIAENIKWGNENASMQEVENVCKMACADEFINEFPNKYDEQIYEGGNNVSGGQKQRLCIARALLKNPKILILDDSTSAVDTKTDARIRQAFTEDLKDTTKIIIAQRISSVENSDKIIVLDDGKVVGYDTPENLLKNNTIYKETYEAQKKGGVIDEN</sequence>
<dbReference type="FunFam" id="3.40.50.300:FF:000221">
    <property type="entry name" value="Multidrug ABC transporter ATP-binding protein"/>
    <property type="match status" value="1"/>
</dbReference>
<dbReference type="InterPro" id="IPR011527">
    <property type="entry name" value="ABC1_TM_dom"/>
</dbReference>
<dbReference type="InterPro" id="IPR027417">
    <property type="entry name" value="P-loop_NTPase"/>
</dbReference>
<dbReference type="RefSeq" id="WP_009525353.1">
    <property type="nucleotide sequence ID" value="NZ_JH414551.1"/>
</dbReference>
<dbReference type="Gene3D" id="1.20.1560.10">
    <property type="entry name" value="ABC transporter type 1, transmembrane domain"/>
    <property type="match status" value="1"/>
</dbReference>
<keyword evidence="5" id="KW-0547">Nucleotide-binding</keyword>
<evidence type="ECO:0000256" key="3">
    <source>
        <dbReference type="ARBA" id="ARBA00022475"/>
    </source>
</evidence>
<dbReference type="InterPro" id="IPR003439">
    <property type="entry name" value="ABC_transporter-like_ATP-bd"/>
</dbReference>
<dbReference type="SUPFAM" id="SSF90123">
    <property type="entry name" value="ABC transporter transmembrane region"/>
    <property type="match status" value="1"/>
</dbReference>
<dbReference type="Pfam" id="PF00664">
    <property type="entry name" value="ABC_membrane"/>
    <property type="match status" value="1"/>
</dbReference>
<dbReference type="EMBL" id="AFZE01000002">
    <property type="protein sequence ID" value="EHL16571.1"/>
    <property type="molecule type" value="Genomic_DNA"/>
</dbReference>
<dbReference type="Proteomes" id="UP000006437">
    <property type="component" value="Unassembled WGS sequence"/>
</dbReference>
<feature type="transmembrane region" description="Helical" evidence="9">
    <location>
        <begin position="157"/>
        <end position="177"/>
    </location>
</feature>
<evidence type="ECO:0000313" key="13">
    <source>
        <dbReference type="Proteomes" id="UP000006437"/>
    </source>
</evidence>
<dbReference type="PROSITE" id="PS50929">
    <property type="entry name" value="ABC_TM1F"/>
    <property type="match status" value="1"/>
</dbReference>
<comment type="subcellular location">
    <subcellularLocation>
        <location evidence="1">Cell membrane</location>
        <topology evidence="1">Multi-pass membrane protein</topology>
    </subcellularLocation>
</comment>
<dbReference type="PROSITE" id="PS00211">
    <property type="entry name" value="ABC_TRANSPORTER_1"/>
    <property type="match status" value="1"/>
</dbReference>
<feature type="transmembrane region" description="Helical" evidence="9">
    <location>
        <begin position="16"/>
        <end position="37"/>
    </location>
</feature>
<proteinExistence type="predicted"/>
<dbReference type="CDD" id="cd18548">
    <property type="entry name" value="ABC_6TM_Tm287_like"/>
    <property type="match status" value="1"/>
</dbReference>
<name>G9WY67_9FIRM</name>
<evidence type="ECO:0000256" key="7">
    <source>
        <dbReference type="ARBA" id="ARBA00022989"/>
    </source>
</evidence>
<dbReference type="BioCyc" id="EBAC796937-HMP:GMGH-1120-MONOMER"/>
<keyword evidence="7 9" id="KW-1133">Transmembrane helix</keyword>
<dbReference type="InterPro" id="IPR039421">
    <property type="entry name" value="Type_1_exporter"/>
</dbReference>
<keyword evidence="4 9" id="KW-0812">Transmembrane</keyword>
<evidence type="ECO:0000259" key="11">
    <source>
        <dbReference type="PROSITE" id="PS50929"/>
    </source>
</evidence>
<evidence type="ECO:0000256" key="8">
    <source>
        <dbReference type="ARBA" id="ARBA00023136"/>
    </source>
</evidence>
<dbReference type="GO" id="GO:0015421">
    <property type="term" value="F:ABC-type oligopeptide transporter activity"/>
    <property type="evidence" value="ECO:0007669"/>
    <property type="project" value="TreeGrafter"/>
</dbReference>
<evidence type="ECO:0000256" key="4">
    <source>
        <dbReference type="ARBA" id="ARBA00022692"/>
    </source>
</evidence>
<dbReference type="PROSITE" id="PS50893">
    <property type="entry name" value="ABC_TRANSPORTER_2"/>
    <property type="match status" value="1"/>
</dbReference>
<dbReference type="InterPro" id="IPR003593">
    <property type="entry name" value="AAA+_ATPase"/>
</dbReference>
<evidence type="ECO:0008006" key="14">
    <source>
        <dbReference type="Google" id="ProtNLM"/>
    </source>
</evidence>
<dbReference type="GO" id="GO:0016887">
    <property type="term" value="F:ATP hydrolysis activity"/>
    <property type="evidence" value="ECO:0007669"/>
    <property type="project" value="InterPro"/>
</dbReference>
<organism evidence="12 13">
    <name type="scientific">Peptoanaerobacter stomatis</name>
    <dbReference type="NCBI Taxonomy" id="796937"/>
    <lineage>
        <taxon>Bacteria</taxon>
        <taxon>Bacillati</taxon>
        <taxon>Bacillota</taxon>
        <taxon>Clostridia</taxon>
        <taxon>Peptostreptococcales</taxon>
        <taxon>Filifactoraceae</taxon>
        <taxon>Peptoanaerobacter</taxon>
    </lineage>
</organism>
<comment type="caution">
    <text evidence="12">The sequence shown here is derived from an EMBL/GenBank/DDBJ whole genome shotgun (WGS) entry which is preliminary data.</text>
</comment>
<dbReference type="Gene3D" id="3.40.50.300">
    <property type="entry name" value="P-loop containing nucleotide triphosphate hydrolases"/>
    <property type="match status" value="1"/>
</dbReference>
<evidence type="ECO:0000313" key="12">
    <source>
        <dbReference type="EMBL" id="EHL16571.1"/>
    </source>
</evidence>
<evidence type="ECO:0000256" key="2">
    <source>
        <dbReference type="ARBA" id="ARBA00022448"/>
    </source>
</evidence>
<dbReference type="PATRIC" id="fig|796937.3.peg.310"/>
<dbReference type="HOGENOM" id="CLU_000604_84_3_9"/>
<dbReference type="SUPFAM" id="SSF52540">
    <property type="entry name" value="P-loop containing nucleoside triphosphate hydrolases"/>
    <property type="match status" value="1"/>
</dbReference>
<feature type="transmembrane region" description="Helical" evidence="9">
    <location>
        <begin position="275"/>
        <end position="298"/>
    </location>
</feature>
<reference evidence="12 13" key="1">
    <citation type="submission" date="2011-08" db="EMBL/GenBank/DDBJ databases">
        <title>The Genome Sequence of Eubacteriaceae bacterium ACC19a.</title>
        <authorList>
            <consortium name="The Broad Institute Genome Sequencing Platform"/>
            <person name="Earl A."/>
            <person name="Ward D."/>
            <person name="Feldgarden M."/>
            <person name="Gevers D."/>
            <person name="Sizova M."/>
            <person name="Hazen A."/>
            <person name="Epstein S."/>
            <person name="Young S.K."/>
            <person name="Zeng Q."/>
            <person name="Gargeya S."/>
            <person name="Fitzgerald M."/>
            <person name="Haas B."/>
            <person name="Abouelleil A."/>
            <person name="Alvarado L."/>
            <person name="Arachchi H.M."/>
            <person name="Berlin A."/>
            <person name="Brown A."/>
            <person name="Chapman S.B."/>
            <person name="Chen Z."/>
            <person name="Dunbar C."/>
            <person name="Freedman E."/>
            <person name="Gearin G."/>
            <person name="Gellesch M."/>
            <person name="Goldberg J."/>
            <person name="Griggs A."/>
            <person name="Gujja S."/>
            <person name="Heiman D."/>
            <person name="Howarth C."/>
            <person name="Larson L."/>
            <person name="Lui A."/>
            <person name="MacDonald P.J.P."/>
            <person name="Montmayeur A."/>
            <person name="Murphy C."/>
            <person name="Neiman D."/>
            <person name="Pearson M."/>
            <person name="Priest M."/>
            <person name="Roberts A."/>
            <person name="Saif S."/>
            <person name="Shea T."/>
            <person name="Shenoy N."/>
            <person name="Sisk P."/>
            <person name="Stolte C."/>
            <person name="Sykes S."/>
            <person name="Wortman J."/>
            <person name="Nusbaum C."/>
            <person name="Birren B."/>
        </authorList>
    </citation>
    <scope>NUCLEOTIDE SEQUENCE [LARGE SCALE GENOMIC DNA]</scope>
    <source>
        <strain evidence="12 13">ACC19a</strain>
    </source>
</reference>